<feature type="transmembrane region" description="Helical" evidence="1">
    <location>
        <begin position="42"/>
        <end position="60"/>
    </location>
</feature>
<dbReference type="InterPro" id="IPR021517">
    <property type="entry name" value="DUF3180"/>
</dbReference>
<keyword evidence="1" id="KW-0472">Membrane</keyword>
<sequence length="159" mass="16643">MRRAKRSSALYVTALLAVGLVIGRLLPPLAVRFEGQAPRPSWAAAVILATGAVIVGALAWNTWQTLHRRHLTIHVDRAIQLLAIAKSCVMVGAVFAGGYGGFALAYIDVDSVLARERLLHAGAAAIAAGLLLAAALVLEWACQLPGDDDENKDTAASPA</sequence>
<dbReference type="Proteomes" id="UP000282515">
    <property type="component" value="Unassembled WGS sequence"/>
</dbReference>
<gene>
    <name evidence="2" type="ORF">D9V41_14175</name>
</gene>
<proteinExistence type="predicted"/>
<feature type="transmembrane region" description="Helical" evidence="1">
    <location>
        <begin position="119"/>
        <end position="142"/>
    </location>
</feature>
<evidence type="ECO:0000313" key="2">
    <source>
        <dbReference type="EMBL" id="RLV54960.1"/>
    </source>
</evidence>
<dbReference type="Pfam" id="PF11377">
    <property type="entry name" value="DUF3180"/>
    <property type="match status" value="1"/>
</dbReference>
<dbReference type="OrthoDB" id="3747474at2"/>
<keyword evidence="1" id="KW-1133">Transmembrane helix</keyword>
<name>A0A3L8PII5_9ACTN</name>
<dbReference type="EMBL" id="RDBF01000012">
    <property type="protein sequence ID" value="RLV54960.1"/>
    <property type="molecule type" value="Genomic_DNA"/>
</dbReference>
<protein>
    <submittedName>
        <fullName evidence="2">DUF3180 domain-containing protein</fullName>
    </submittedName>
</protein>
<keyword evidence="3" id="KW-1185">Reference proteome</keyword>
<dbReference type="RefSeq" id="WP_121795236.1">
    <property type="nucleotide sequence ID" value="NZ_RDBF01000012.1"/>
</dbReference>
<feature type="transmembrane region" description="Helical" evidence="1">
    <location>
        <begin position="81"/>
        <end position="107"/>
    </location>
</feature>
<dbReference type="AlphaFoldDB" id="A0A3L8PII5"/>
<organism evidence="2 3">
    <name type="scientific">Aeromicrobium phragmitis</name>
    <dbReference type="NCBI Taxonomy" id="2478914"/>
    <lineage>
        <taxon>Bacteria</taxon>
        <taxon>Bacillati</taxon>
        <taxon>Actinomycetota</taxon>
        <taxon>Actinomycetes</taxon>
        <taxon>Propionibacteriales</taxon>
        <taxon>Nocardioidaceae</taxon>
        <taxon>Aeromicrobium</taxon>
    </lineage>
</organism>
<accession>A0A3L8PII5</accession>
<evidence type="ECO:0000256" key="1">
    <source>
        <dbReference type="SAM" id="Phobius"/>
    </source>
</evidence>
<reference evidence="2 3" key="1">
    <citation type="submission" date="2018-10" db="EMBL/GenBank/DDBJ databases">
        <title>Aeromicrobium sp. 9W16Y-2 whole genome shotgun sequence.</title>
        <authorList>
            <person name="Li F."/>
        </authorList>
    </citation>
    <scope>NUCLEOTIDE SEQUENCE [LARGE SCALE GENOMIC DNA]</scope>
    <source>
        <strain evidence="2 3">9W16Y-2</strain>
    </source>
</reference>
<evidence type="ECO:0000313" key="3">
    <source>
        <dbReference type="Proteomes" id="UP000282515"/>
    </source>
</evidence>
<keyword evidence="1" id="KW-0812">Transmembrane</keyword>
<comment type="caution">
    <text evidence="2">The sequence shown here is derived from an EMBL/GenBank/DDBJ whole genome shotgun (WGS) entry which is preliminary data.</text>
</comment>